<gene>
    <name evidence="1" type="ORF">D9613_001144</name>
</gene>
<sequence length="329" mass="36588">MLTDADKKAGKIIRYSYCTHLPLHIDMPTIEDKFLAAVDAKKMSLGLFVLNKRDPLSNHYNPFHERNLAKGDGLADSATGKVTPHDVPPVTLGLPETNVVKMVHYEAWSKNAQSGNVKLTLAKMFHATVEKSSDAHGSMKGREVKVHRMENQIEWFAKAKTNSGVRRWFQDMHNHSKKVYMVVGYSTVEGMVFKNGLGEELEGGLGVQPPLPMDPTLGLLAAPAKAEIGGTIKSKEAAAGKYKDEVVLAVQYQKLKFNFLGWRDITKAKIGVDPDRWILWNETRGGGNPDKAVEVEVLMSDSDSDSEVEMDNEDEVYDWGSDEVDEVEE</sequence>
<dbReference type="Proteomes" id="UP000521872">
    <property type="component" value="Unassembled WGS sequence"/>
</dbReference>
<dbReference type="EMBL" id="JAACJL010000015">
    <property type="protein sequence ID" value="KAF4620481.1"/>
    <property type="molecule type" value="Genomic_DNA"/>
</dbReference>
<dbReference type="AlphaFoldDB" id="A0A8H4R1F5"/>
<proteinExistence type="predicted"/>
<accession>A0A8H4R1F5</accession>
<comment type="caution">
    <text evidence="1">The sequence shown here is derived from an EMBL/GenBank/DDBJ whole genome shotgun (WGS) entry which is preliminary data.</text>
</comment>
<protein>
    <submittedName>
        <fullName evidence="1">Uncharacterized protein</fullName>
    </submittedName>
</protein>
<name>A0A8H4R1F5_9AGAR</name>
<evidence type="ECO:0000313" key="2">
    <source>
        <dbReference type="Proteomes" id="UP000521872"/>
    </source>
</evidence>
<evidence type="ECO:0000313" key="1">
    <source>
        <dbReference type="EMBL" id="KAF4620481.1"/>
    </source>
</evidence>
<keyword evidence="2" id="KW-1185">Reference proteome</keyword>
<organism evidence="1 2">
    <name type="scientific">Agrocybe pediades</name>
    <dbReference type="NCBI Taxonomy" id="84607"/>
    <lineage>
        <taxon>Eukaryota</taxon>
        <taxon>Fungi</taxon>
        <taxon>Dikarya</taxon>
        <taxon>Basidiomycota</taxon>
        <taxon>Agaricomycotina</taxon>
        <taxon>Agaricomycetes</taxon>
        <taxon>Agaricomycetidae</taxon>
        <taxon>Agaricales</taxon>
        <taxon>Agaricineae</taxon>
        <taxon>Strophariaceae</taxon>
        <taxon>Agrocybe</taxon>
    </lineage>
</organism>
<reference evidence="1 2" key="1">
    <citation type="submission" date="2019-12" db="EMBL/GenBank/DDBJ databases">
        <authorList>
            <person name="Floudas D."/>
            <person name="Bentzer J."/>
            <person name="Ahren D."/>
            <person name="Johansson T."/>
            <person name="Persson P."/>
            <person name="Tunlid A."/>
        </authorList>
    </citation>
    <scope>NUCLEOTIDE SEQUENCE [LARGE SCALE GENOMIC DNA]</scope>
    <source>
        <strain evidence="1 2">CBS 102.39</strain>
    </source>
</reference>